<evidence type="ECO:0000313" key="3">
    <source>
        <dbReference type="Proteomes" id="UP000600101"/>
    </source>
</evidence>
<dbReference type="Pfam" id="PF00989">
    <property type="entry name" value="PAS"/>
    <property type="match status" value="1"/>
</dbReference>
<dbReference type="Proteomes" id="UP000600101">
    <property type="component" value="Unassembled WGS sequence"/>
</dbReference>
<organism evidence="2 3">
    <name type="scientific">Siccirubricoccus deserti</name>
    <dbReference type="NCBI Taxonomy" id="2013562"/>
    <lineage>
        <taxon>Bacteria</taxon>
        <taxon>Pseudomonadati</taxon>
        <taxon>Pseudomonadota</taxon>
        <taxon>Alphaproteobacteria</taxon>
        <taxon>Acetobacterales</taxon>
        <taxon>Roseomonadaceae</taxon>
        <taxon>Siccirubricoccus</taxon>
    </lineage>
</organism>
<dbReference type="SUPFAM" id="SSF55785">
    <property type="entry name" value="PYP-like sensor domain (PAS domain)"/>
    <property type="match status" value="1"/>
</dbReference>
<keyword evidence="3" id="KW-1185">Reference proteome</keyword>
<evidence type="ECO:0000313" key="2">
    <source>
        <dbReference type="EMBL" id="MBC4019418.1"/>
    </source>
</evidence>
<proteinExistence type="predicted"/>
<feature type="domain" description="PAS fold" evidence="1">
    <location>
        <begin position="33"/>
        <end position="80"/>
    </location>
</feature>
<name>A0A9X0R5P7_9PROT</name>
<dbReference type="GO" id="GO:0006355">
    <property type="term" value="P:regulation of DNA-templated transcription"/>
    <property type="evidence" value="ECO:0007669"/>
    <property type="project" value="InterPro"/>
</dbReference>
<dbReference type="InterPro" id="IPR035965">
    <property type="entry name" value="PAS-like_dom_sf"/>
</dbReference>
<dbReference type="InterPro" id="IPR013767">
    <property type="entry name" value="PAS_fold"/>
</dbReference>
<sequence length="83" mass="9487">MEGFIAQALLSVADRQEHSLSALAPSYKTAKSLELVLNGVPHPVLVKDRAHRWLLMNEAWCRLMQRPREEMLGRTDFDLVLLC</sequence>
<dbReference type="RefSeq" id="WP_186774103.1">
    <property type="nucleotide sequence ID" value="NZ_JACOMF010000227.1"/>
</dbReference>
<gene>
    <name evidence="2" type="ORF">H7965_29970</name>
</gene>
<comment type="caution">
    <text evidence="2">The sequence shown here is derived from an EMBL/GenBank/DDBJ whole genome shotgun (WGS) entry which is preliminary data.</text>
</comment>
<accession>A0A9X0R5P7</accession>
<reference evidence="2" key="1">
    <citation type="submission" date="2020-08" db="EMBL/GenBank/DDBJ databases">
        <authorList>
            <person name="Hu Y."/>
            <person name="Nguyen S.V."/>
            <person name="Li F."/>
            <person name="Fanning S."/>
        </authorList>
    </citation>
    <scope>NUCLEOTIDE SEQUENCE</scope>
    <source>
        <strain evidence="2">SYSU D8009</strain>
    </source>
</reference>
<dbReference type="AlphaFoldDB" id="A0A9X0R5P7"/>
<dbReference type="InterPro" id="IPR000014">
    <property type="entry name" value="PAS"/>
</dbReference>
<dbReference type="EMBL" id="JACOMF010000227">
    <property type="protein sequence ID" value="MBC4019418.1"/>
    <property type="molecule type" value="Genomic_DNA"/>
</dbReference>
<evidence type="ECO:0000259" key="1">
    <source>
        <dbReference type="Pfam" id="PF00989"/>
    </source>
</evidence>
<protein>
    <submittedName>
        <fullName evidence="2">PAS domain-containing protein</fullName>
    </submittedName>
</protein>
<dbReference type="CDD" id="cd00130">
    <property type="entry name" value="PAS"/>
    <property type="match status" value="1"/>
</dbReference>
<dbReference type="Gene3D" id="3.30.450.20">
    <property type="entry name" value="PAS domain"/>
    <property type="match status" value="1"/>
</dbReference>